<dbReference type="RefSeq" id="WP_344443379.1">
    <property type="nucleotide sequence ID" value="NZ_BAAALF010000076.1"/>
</dbReference>
<dbReference type="PROSITE" id="PS51318">
    <property type="entry name" value="TAT"/>
    <property type="match status" value="1"/>
</dbReference>
<dbReference type="EMBL" id="BAAALF010000076">
    <property type="protein sequence ID" value="GAA1246701.1"/>
    <property type="molecule type" value="Genomic_DNA"/>
</dbReference>
<accession>A0ABP4H1K8</accession>
<protein>
    <recommendedName>
        <fullName evidence="4">Ig-like domain-containing protein</fullName>
    </recommendedName>
</protein>
<proteinExistence type="predicted"/>
<sequence>MRRTVARTHRTRRAVLAGIAAAAACTAALATAPVAQAAPASVSAQAWCDSEPLGNNPQNRAEVDCGVVGITGVAPYTITWTHSSGTSVLGGGNGTTEIYLSCFGGTRVTATATITDATGAQTQASSSASCIVGPPR</sequence>
<comment type="caution">
    <text evidence="2">The sequence shown here is derived from an EMBL/GenBank/DDBJ whole genome shotgun (WGS) entry which is preliminary data.</text>
</comment>
<feature type="chain" id="PRO_5046688943" description="Ig-like domain-containing protein" evidence="1">
    <location>
        <begin position="38"/>
        <end position="136"/>
    </location>
</feature>
<dbReference type="InterPro" id="IPR006311">
    <property type="entry name" value="TAT_signal"/>
</dbReference>
<keyword evidence="3" id="KW-1185">Reference proteome</keyword>
<evidence type="ECO:0000313" key="3">
    <source>
        <dbReference type="Proteomes" id="UP001500037"/>
    </source>
</evidence>
<organism evidence="2 3">
    <name type="scientific">Kitasatospora nipponensis</name>
    <dbReference type="NCBI Taxonomy" id="258049"/>
    <lineage>
        <taxon>Bacteria</taxon>
        <taxon>Bacillati</taxon>
        <taxon>Actinomycetota</taxon>
        <taxon>Actinomycetes</taxon>
        <taxon>Kitasatosporales</taxon>
        <taxon>Streptomycetaceae</taxon>
        <taxon>Kitasatospora</taxon>
    </lineage>
</organism>
<keyword evidence="1" id="KW-0732">Signal</keyword>
<evidence type="ECO:0000256" key="1">
    <source>
        <dbReference type="SAM" id="SignalP"/>
    </source>
</evidence>
<evidence type="ECO:0008006" key="4">
    <source>
        <dbReference type="Google" id="ProtNLM"/>
    </source>
</evidence>
<dbReference type="PROSITE" id="PS51257">
    <property type="entry name" value="PROKAR_LIPOPROTEIN"/>
    <property type="match status" value="1"/>
</dbReference>
<dbReference type="Proteomes" id="UP001500037">
    <property type="component" value="Unassembled WGS sequence"/>
</dbReference>
<gene>
    <name evidence="2" type="ORF">GCM10009665_42050</name>
</gene>
<evidence type="ECO:0000313" key="2">
    <source>
        <dbReference type="EMBL" id="GAA1246701.1"/>
    </source>
</evidence>
<name>A0ABP4H1K8_9ACTN</name>
<reference evidence="3" key="1">
    <citation type="journal article" date="2019" name="Int. J. Syst. Evol. Microbiol.">
        <title>The Global Catalogue of Microorganisms (GCM) 10K type strain sequencing project: providing services to taxonomists for standard genome sequencing and annotation.</title>
        <authorList>
            <consortium name="The Broad Institute Genomics Platform"/>
            <consortium name="The Broad Institute Genome Sequencing Center for Infectious Disease"/>
            <person name="Wu L."/>
            <person name="Ma J."/>
        </authorList>
    </citation>
    <scope>NUCLEOTIDE SEQUENCE [LARGE SCALE GENOMIC DNA]</scope>
    <source>
        <strain evidence="3">JCM 13004</strain>
    </source>
</reference>
<feature type="signal peptide" evidence="1">
    <location>
        <begin position="1"/>
        <end position="37"/>
    </location>
</feature>